<dbReference type="EMBL" id="CM041551">
    <property type="protein sequence ID" value="KAI3354886.1"/>
    <property type="molecule type" value="Genomic_DNA"/>
</dbReference>
<evidence type="ECO:0000313" key="2">
    <source>
        <dbReference type="Proteomes" id="UP000831701"/>
    </source>
</evidence>
<accession>A0ACB8VH91</accession>
<name>A0ACB8VH91_9TELE</name>
<protein>
    <submittedName>
        <fullName evidence="1">Uncharacterized protein</fullName>
    </submittedName>
</protein>
<gene>
    <name evidence="1" type="ORF">L3Q82_004682</name>
</gene>
<evidence type="ECO:0000313" key="1">
    <source>
        <dbReference type="EMBL" id="KAI3354886.1"/>
    </source>
</evidence>
<organism evidence="1 2">
    <name type="scientific">Scortum barcoo</name>
    <name type="common">barcoo grunter</name>
    <dbReference type="NCBI Taxonomy" id="214431"/>
    <lineage>
        <taxon>Eukaryota</taxon>
        <taxon>Metazoa</taxon>
        <taxon>Chordata</taxon>
        <taxon>Craniata</taxon>
        <taxon>Vertebrata</taxon>
        <taxon>Euteleostomi</taxon>
        <taxon>Actinopterygii</taxon>
        <taxon>Neopterygii</taxon>
        <taxon>Teleostei</taxon>
        <taxon>Neoteleostei</taxon>
        <taxon>Acanthomorphata</taxon>
        <taxon>Eupercaria</taxon>
        <taxon>Centrarchiformes</taxon>
        <taxon>Terapontoidei</taxon>
        <taxon>Terapontidae</taxon>
        <taxon>Scortum</taxon>
    </lineage>
</organism>
<reference evidence="1" key="1">
    <citation type="submission" date="2022-04" db="EMBL/GenBank/DDBJ databases">
        <title>Jade perch genome.</title>
        <authorList>
            <person name="Chao B."/>
        </authorList>
    </citation>
    <scope>NUCLEOTIDE SEQUENCE</scope>
    <source>
        <strain evidence="1">CB-2022</strain>
    </source>
</reference>
<proteinExistence type="predicted"/>
<comment type="caution">
    <text evidence="1">The sequence shown here is derived from an EMBL/GenBank/DDBJ whole genome shotgun (WGS) entry which is preliminary data.</text>
</comment>
<keyword evidence="2" id="KW-1185">Reference proteome</keyword>
<dbReference type="Proteomes" id="UP000831701">
    <property type="component" value="Chromosome 21"/>
</dbReference>
<sequence>MSGGSGDKGQDDGVRDDHGQLPATRGQAMLLIACGYHVKMFVLMAALKERAAKPSQMLVSAGIGGVHLAVSPELCLCPSVNPEAGRVEGVRRRDSGRRRGPGGGFGPRPVAAAKAGTSGGRRPASAETRRLWRPAGVGGVPRRTLAGGGDVAEDPPARRRQVRQNSSGGGGEARRGWNLGRPMAAKARTSEAAGGGGGGRRPSGWTVEAEPRPSGRRQAAKTGTWEAAKARGDPPLVAAAAKVAGPFWRPTAKALRPGGDRSLEARRRRRDGTLGGRPPVARRSPEPSGTGGESVQAKGVGGTERPVDGKSPETAEVREECRRGRPTEAAKFGRSV</sequence>